<evidence type="ECO:0000256" key="1">
    <source>
        <dbReference type="SAM" id="MobiDB-lite"/>
    </source>
</evidence>
<organism evidence="2 3">
    <name type="scientific">Rhodococcus jostii (strain RHA1)</name>
    <dbReference type="NCBI Taxonomy" id="101510"/>
    <lineage>
        <taxon>Bacteria</taxon>
        <taxon>Bacillati</taxon>
        <taxon>Actinomycetota</taxon>
        <taxon>Actinomycetes</taxon>
        <taxon>Mycobacteriales</taxon>
        <taxon>Nocardiaceae</taxon>
        <taxon>Rhodococcus</taxon>
    </lineage>
</organism>
<feature type="region of interest" description="Disordered" evidence="1">
    <location>
        <begin position="100"/>
        <end position="138"/>
    </location>
</feature>
<dbReference type="EMBL" id="CP000431">
    <property type="protein sequence ID" value="ABG95062.1"/>
    <property type="molecule type" value="Genomic_DNA"/>
</dbReference>
<sequence>MWCSCLAGTANTLSVVGVASVCPRPVMGKRALTTPGTAGARSICGAARRPAGSPPRCSRWCGAAGVFTRQALRWSGASERSRLHQFRPVAAAAATELRGSRRREHAVSPSAAAKDGCRRDSATMPTPPGTASDHVHPGFPRRALRRPLGCRCEMCVRIGGRLRGIDVFDPLTGTAAYARVVSLGA</sequence>
<dbReference type="Proteomes" id="UP000008710">
    <property type="component" value="Chromosome"/>
</dbReference>
<evidence type="ECO:0000313" key="3">
    <source>
        <dbReference type="Proteomes" id="UP000008710"/>
    </source>
</evidence>
<dbReference type="KEGG" id="rha:RHA1_ro03259"/>
<evidence type="ECO:0000313" key="2">
    <source>
        <dbReference type="EMBL" id="ABG95062.1"/>
    </source>
</evidence>
<dbReference type="AlphaFoldDB" id="Q0SBM4"/>
<gene>
    <name evidence="2" type="ordered locus">RHA1_ro03259</name>
</gene>
<reference evidence="3" key="1">
    <citation type="journal article" date="2006" name="Proc. Natl. Acad. Sci. U.S.A.">
        <title>The complete genome of Rhodococcus sp. RHA1 provides insights into a catabolic powerhouse.</title>
        <authorList>
            <person name="McLeod M.P."/>
            <person name="Warren R.L."/>
            <person name="Hsiao W.W.L."/>
            <person name="Araki N."/>
            <person name="Myhre M."/>
            <person name="Fernandes C."/>
            <person name="Miyazawa D."/>
            <person name="Wong W."/>
            <person name="Lillquist A.L."/>
            <person name="Wang D."/>
            <person name="Dosanjh M."/>
            <person name="Hara H."/>
            <person name="Petrescu A."/>
            <person name="Morin R.D."/>
            <person name="Yang G."/>
            <person name="Stott J.M."/>
            <person name="Schein J.E."/>
            <person name="Shin H."/>
            <person name="Smailus D."/>
            <person name="Siddiqui A.S."/>
            <person name="Marra M.A."/>
            <person name="Jones S.J.M."/>
            <person name="Holt R."/>
            <person name="Brinkman F.S.L."/>
            <person name="Miyauchi K."/>
            <person name="Fukuda M."/>
            <person name="Davies J.E."/>
            <person name="Mohn W.W."/>
            <person name="Eltis L.D."/>
        </authorList>
    </citation>
    <scope>NUCLEOTIDE SEQUENCE [LARGE SCALE GENOMIC DNA]</scope>
    <source>
        <strain evidence="3">RHA1</strain>
    </source>
</reference>
<dbReference type="HOGENOM" id="CLU_1460212_0_0_11"/>
<protein>
    <submittedName>
        <fullName evidence="2">Uncharacterized protein</fullName>
    </submittedName>
</protein>
<accession>Q0SBM4</accession>
<name>Q0SBM4_RHOJR</name>
<proteinExistence type="predicted"/>